<comment type="caution">
    <text evidence="3">The sequence shown here is derived from an EMBL/GenBank/DDBJ whole genome shotgun (WGS) entry which is preliminary data.</text>
</comment>
<evidence type="ECO:0000259" key="2">
    <source>
        <dbReference type="Pfam" id="PF24864"/>
    </source>
</evidence>
<sequence>MSMSKGVTAPDVGVSTIHPASTFLRFSTDGLQNSSWQPMNANDQRTEWERLHCSPPSGRGDSLQHPPTPFFDPKYQYLPETDPSARCRWNKCHLLSLPADIRLQIYRYLLTDTLTPKICVRIDRQPSQPYYKFTRPPTPTLTLSLEPRPTTFPSLEILRVNRIIYEEALPVLYDSVKFVPVHLDGLLPMFLSELSPHAKSCIRRICLTMPPSAVGMETHHDRCKNFTNWAVTCAQVALMGSLQEVEIHGDLELYRHRSDRRLLLRPLCKIRVPKLFIVDGKSLEDTRNYNNLGQQMLLETKFDMDAEAEVRQQRTKAEAADRADRNRRLNIEPTGHCNPSPSRPQRRGIDRVGETPDRLEMHWWREENEVSMRHGLGSIAGIKQFEKELEWHTTPPVPSDDPPTYGLPDRRRSTEKQATLDTDSASDTDQWDLVSIRSGASTPKAGRSIKKAARPKSFSEEEWVDAASTLVGHDEDENWEHVEK</sequence>
<evidence type="ECO:0000256" key="1">
    <source>
        <dbReference type="SAM" id="MobiDB-lite"/>
    </source>
</evidence>
<gene>
    <name evidence="3" type="ORF">BCR34DRAFT_286887</name>
</gene>
<dbReference type="PANTHER" id="PTHR38790">
    <property type="entry name" value="2EXR DOMAIN-CONTAINING PROTEIN-RELATED"/>
    <property type="match status" value="1"/>
</dbReference>
<feature type="region of interest" description="Disordered" evidence="1">
    <location>
        <begin position="392"/>
        <end position="462"/>
    </location>
</feature>
<protein>
    <recommendedName>
        <fullName evidence="2">DUF7730 domain-containing protein</fullName>
    </recommendedName>
</protein>
<dbReference type="OrthoDB" id="62952at2759"/>
<name>A0A1Y1ZRM9_9PLEO</name>
<dbReference type="Pfam" id="PF24864">
    <property type="entry name" value="DUF7730"/>
    <property type="match status" value="1"/>
</dbReference>
<organism evidence="3 4">
    <name type="scientific">Clohesyomyces aquaticus</name>
    <dbReference type="NCBI Taxonomy" id="1231657"/>
    <lineage>
        <taxon>Eukaryota</taxon>
        <taxon>Fungi</taxon>
        <taxon>Dikarya</taxon>
        <taxon>Ascomycota</taxon>
        <taxon>Pezizomycotina</taxon>
        <taxon>Dothideomycetes</taxon>
        <taxon>Pleosporomycetidae</taxon>
        <taxon>Pleosporales</taxon>
        <taxon>Lindgomycetaceae</taxon>
        <taxon>Clohesyomyces</taxon>
    </lineage>
</organism>
<reference evidence="3 4" key="1">
    <citation type="submission" date="2016-07" db="EMBL/GenBank/DDBJ databases">
        <title>Pervasive Adenine N6-methylation of Active Genes in Fungi.</title>
        <authorList>
            <consortium name="DOE Joint Genome Institute"/>
            <person name="Mondo S.J."/>
            <person name="Dannebaum R.O."/>
            <person name="Kuo R.C."/>
            <person name="Labutti K."/>
            <person name="Haridas S."/>
            <person name="Kuo A."/>
            <person name="Salamov A."/>
            <person name="Ahrendt S.R."/>
            <person name="Lipzen A."/>
            <person name="Sullivan W."/>
            <person name="Andreopoulos W.B."/>
            <person name="Clum A."/>
            <person name="Lindquist E."/>
            <person name="Daum C."/>
            <person name="Ramamoorthy G.K."/>
            <person name="Gryganskyi A."/>
            <person name="Culley D."/>
            <person name="Magnuson J.K."/>
            <person name="James T.Y."/>
            <person name="O'Malley M.A."/>
            <person name="Stajich J.E."/>
            <person name="Spatafora J.W."/>
            <person name="Visel A."/>
            <person name="Grigoriev I.V."/>
        </authorList>
    </citation>
    <scope>NUCLEOTIDE SEQUENCE [LARGE SCALE GENOMIC DNA]</scope>
    <source>
        <strain evidence="3 4">CBS 115471</strain>
    </source>
</reference>
<dbReference type="AlphaFoldDB" id="A0A1Y1ZRM9"/>
<dbReference type="PANTHER" id="PTHR38790:SF4">
    <property type="entry name" value="2EXR DOMAIN-CONTAINING PROTEIN"/>
    <property type="match status" value="1"/>
</dbReference>
<accession>A0A1Y1ZRM9</accession>
<dbReference type="Proteomes" id="UP000193144">
    <property type="component" value="Unassembled WGS sequence"/>
</dbReference>
<dbReference type="InterPro" id="IPR056632">
    <property type="entry name" value="DUF7730"/>
</dbReference>
<feature type="compositionally biased region" description="Basic and acidic residues" evidence="1">
    <location>
        <begin position="315"/>
        <end position="330"/>
    </location>
</feature>
<dbReference type="EMBL" id="MCFA01000047">
    <property type="protein sequence ID" value="ORY12886.1"/>
    <property type="molecule type" value="Genomic_DNA"/>
</dbReference>
<feature type="domain" description="DUF7730" evidence="2">
    <location>
        <begin position="91"/>
        <end position="278"/>
    </location>
</feature>
<proteinExistence type="predicted"/>
<evidence type="ECO:0000313" key="3">
    <source>
        <dbReference type="EMBL" id="ORY12886.1"/>
    </source>
</evidence>
<evidence type="ECO:0000313" key="4">
    <source>
        <dbReference type="Proteomes" id="UP000193144"/>
    </source>
</evidence>
<keyword evidence="4" id="KW-1185">Reference proteome</keyword>
<feature type="region of interest" description="Disordered" evidence="1">
    <location>
        <begin position="315"/>
        <end position="354"/>
    </location>
</feature>